<evidence type="ECO:0000256" key="1">
    <source>
        <dbReference type="SAM" id="MobiDB-lite"/>
    </source>
</evidence>
<dbReference type="AlphaFoldDB" id="A0A9P8Q4P4"/>
<sequence length="74" mass="8256">QASASSAYARKPTEYAPTPEDEEYNIGQDDSDARRESNPDMSRQLSRVLTNAKSIDESVRRQEEMGIPIPPMGN</sequence>
<keyword evidence="3" id="KW-1185">Reference proteome</keyword>
<evidence type="ECO:0000313" key="2">
    <source>
        <dbReference type="EMBL" id="KAH3682739.1"/>
    </source>
</evidence>
<dbReference type="Proteomes" id="UP000774326">
    <property type="component" value="Unassembled WGS sequence"/>
</dbReference>
<evidence type="ECO:0000313" key="3">
    <source>
        <dbReference type="Proteomes" id="UP000774326"/>
    </source>
</evidence>
<accession>A0A9P8Q4P4</accession>
<reference evidence="2" key="1">
    <citation type="journal article" date="2021" name="Open Biol.">
        <title>Shared evolutionary footprints suggest mitochondrial oxidative damage underlies multiple complex I losses in fungi.</title>
        <authorList>
            <person name="Schikora-Tamarit M.A."/>
            <person name="Marcet-Houben M."/>
            <person name="Nosek J."/>
            <person name="Gabaldon T."/>
        </authorList>
    </citation>
    <scope>NUCLEOTIDE SEQUENCE</scope>
    <source>
        <strain evidence="2">CBS2887</strain>
    </source>
</reference>
<reference evidence="2" key="2">
    <citation type="submission" date="2021-01" db="EMBL/GenBank/DDBJ databases">
        <authorList>
            <person name="Schikora-Tamarit M.A."/>
        </authorList>
    </citation>
    <scope>NUCLEOTIDE SEQUENCE</scope>
    <source>
        <strain evidence="2">CBS2887</strain>
    </source>
</reference>
<feature type="non-terminal residue" evidence="2">
    <location>
        <position position="1"/>
    </location>
</feature>
<gene>
    <name evidence="2" type="ORF">WICPIJ_006293</name>
</gene>
<proteinExistence type="predicted"/>
<protein>
    <submittedName>
        <fullName evidence="2">Uncharacterized protein</fullName>
    </submittedName>
</protein>
<comment type="caution">
    <text evidence="2">The sequence shown here is derived from an EMBL/GenBank/DDBJ whole genome shotgun (WGS) entry which is preliminary data.</text>
</comment>
<organism evidence="2 3">
    <name type="scientific">Wickerhamomyces pijperi</name>
    <name type="common">Yeast</name>
    <name type="synonym">Pichia pijperi</name>
    <dbReference type="NCBI Taxonomy" id="599730"/>
    <lineage>
        <taxon>Eukaryota</taxon>
        <taxon>Fungi</taxon>
        <taxon>Dikarya</taxon>
        <taxon>Ascomycota</taxon>
        <taxon>Saccharomycotina</taxon>
        <taxon>Saccharomycetes</taxon>
        <taxon>Phaffomycetales</taxon>
        <taxon>Wickerhamomycetaceae</taxon>
        <taxon>Wickerhamomyces</taxon>
    </lineage>
</organism>
<dbReference type="EMBL" id="JAEUBG010003423">
    <property type="protein sequence ID" value="KAH3682739.1"/>
    <property type="molecule type" value="Genomic_DNA"/>
</dbReference>
<feature type="region of interest" description="Disordered" evidence="1">
    <location>
        <begin position="1"/>
        <end position="74"/>
    </location>
</feature>
<feature type="compositionally biased region" description="Polar residues" evidence="1">
    <location>
        <begin position="39"/>
        <end position="53"/>
    </location>
</feature>
<name>A0A9P8Q4P4_WICPI</name>
<feature type="non-terminal residue" evidence="2">
    <location>
        <position position="74"/>
    </location>
</feature>
<feature type="compositionally biased region" description="Basic and acidic residues" evidence="1">
    <location>
        <begin position="54"/>
        <end position="64"/>
    </location>
</feature>